<evidence type="ECO:0000256" key="4">
    <source>
        <dbReference type="ARBA" id="ARBA00022759"/>
    </source>
</evidence>
<dbReference type="Gene3D" id="3.30.70.270">
    <property type="match status" value="2"/>
</dbReference>
<dbReference type="PROSITE" id="PS50878">
    <property type="entry name" value="RT_POL"/>
    <property type="match status" value="1"/>
</dbReference>
<dbReference type="InterPro" id="IPR041373">
    <property type="entry name" value="RT_RNaseH"/>
</dbReference>
<keyword evidence="6 9" id="KW-0695">RNA-directed DNA polymerase</keyword>
<feature type="domain" description="Reverse transcriptase" evidence="8">
    <location>
        <begin position="270"/>
        <end position="453"/>
    </location>
</feature>
<dbReference type="EMBL" id="BQNB010013123">
    <property type="protein sequence ID" value="GJT12133.1"/>
    <property type="molecule type" value="Genomic_DNA"/>
</dbReference>
<evidence type="ECO:0000313" key="9">
    <source>
        <dbReference type="EMBL" id="GJT12133.1"/>
    </source>
</evidence>
<feature type="compositionally biased region" description="Low complexity" evidence="7">
    <location>
        <begin position="202"/>
        <end position="216"/>
    </location>
</feature>
<dbReference type="Pfam" id="PF00078">
    <property type="entry name" value="RVT_1"/>
    <property type="match status" value="1"/>
</dbReference>
<comment type="caution">
    <text evidence="9">The sequence shown here is derived from an EMBL/GenBank/DDBJ whole genome shotgun (WGS) entry which is preliminary data.</text>
</comment>
<evidence type="ECO:0000259" key="8">
    <source>
        <dbReference type="PROSITE" id="PS50878"/>
    </source>
</evidence>
<gene>
    <name evidence="9" type="ORF">Tco_0859175</name>
</gene>
<evidence type="ECO:0000313" key="10">
    <source>
        <dbReference type="Proteomes" id="UP001151760"/>
    </source>
</evidence>
<evidence type="ECO:0000256" key="6">
    <source>
        <dbReference type="ARBA" id="ARBA00022918"/>
    </source>
</evidence>
<dbReference type="PANTHER" id="PTHR37984:SF5">
    <property type="entry name" value="PROTEIN NYNRIN-LIKE"/>
    <property type="match status" value="1"/>
</dbReference>
<reference evidence="9" key="1">
    <citation type="journal article" date="2022" name="Int. J. Mol. Sci.">
        <title>Draft Genome of Tanacetum Coccineum: Genomic Comparison of Closely Related Tanacetum-Family Plants.</title>
        <authorList>
            <person name="Yamashiro T."/>
            <person name="Shiraishi A."/>
            <person name="Nakayama K."/>
            <person name="Satake H."/>
        </authorList>
    </citation>
    <scope>NUCLEOTIDE SEQUENCE</scope>
</reference>
<dbReference type="Proteomes" id="UP001151760">
    <property type="component" value="Unassembled WGS sequence"/>
</dbReference>
<feature type="region of interest" description="Disordered" evidence="7">
    <location>
        <begin position="1"/>
        <end position="23"/>
    </location>
</feature>
<dbReference type="InterPro" id="IPR000477">
    <property type="entry name" value="RT_dom"/>
</dbReference>
<dbReference type="InterPro" id="IPR043128">
    <property type="entry name" value="Rev_trsase/Diguanyl_cyclase"/>
</dbReference>
<dbReference type="InterPro" id="IPR043502">
    <property type="entry name" value="DNA/RNA_pol_sf"/>
</dbReference>
<evidence type="ECO:0000256" key="1">
    <source>
        <dbReference type="ARBA" id="ARBA00022679"/>
    </source>
</evidence>
<keyword evidence="3" id="KW-0540">Nuclease</keyword>
<keyword evidence="1" id="KW-0808">Transferase</keyword>
<protein>
    <submittedName>
        <fullName evidence="9">Reverse transcriptase domain-containing protein</fullName>
    </submittedName>
</protein>
<reference evidence="9" key="2">
    <citation type="submission" date="2022-01" db="EMBL/GenBank/DDBJ databases">
        <authorList>
            <person name="Yamashiro T."/>
            <person name="Shiraishi A."/>
            <person name="Satake H."/>
            <person name="Nakayama K."/>
        </authorList>
    </citation>
    <scope>NUCLEOTIDE SEQUENCE</scope>
</reference>
<feature type="region of interest" description="Disordered" evidence="7">
    <location>
        <begin position="189"/>
        <end position="230"/>
    </location>
</feature>
<name>A0ABQ5BE77_9ASTR</name>
<dbReference type="Gene3D" id="3.10.10.10">
    <property type="entry name" value="HIV Type 1 Reverse Transcriptase, subunit A, domain 1"/>
    <property type="match status" value="1"/>
</dbReference>
<proteinExistence type="predicted"/>
<organism evidence="9 10">
    <name type="scientific">Tanacetum coccineum</name>
    <dbReference type="NCBI Taxonomy" id="301880"/>
    <lineage>
        <taxon>Eukaryota</taxon>
        <taxon>Viridiplantae</taxon>
        <taxon>Streptophyta</taxon>
        <taxon>Embryophyta</taxon>
        <taxon>Tracheophyta</taxon>
        <taxon>Spermatophyta</taxon>
        <taxon>Magnoliopsida</taxon>
        <taxon>eudicotyledons</taxon>
        <taxon>Gunneridae</taxon>
        <taxon>Pentapetalae</taxon>
        <taxon>asterids</taxon>
        <taxon>campanulids</taxon>
        <taxon>Asterales</taxon>
        <taxon>Asteraceae</taxon>
        <taxon>Asteroideae</taxon>
        <taxon>Anthemideae</taxon>
        <taxon>Anthemidinae</taxon>
        <taxon>Tanacetum</taxon>
    </lineage>
</organism>
<dbReference type="PANTHER" id="PTHR37984">
    <property type="entry name" value="PROTEIN CBG26694"/>
    <property type="match status" value="1"/>
</dbReference>
<feature type="compositionally biased region" description="Low complexity" evidence="7">
    <location>
        <begin position="10"/>
        <end position="23"/>
    </location>
</feature>
<dbReference type="CDD" id="cd01647">
    <property type="entry name" value="RT_LTR"/>
    <property type="match status" value="1"/>
</dbReference>
<evidence type="ECO:0000256" key="5">
    <source>
        <dbReference type="ARBA" id="ARBA00022801"/>
    </source>
</evidence>
<dbReference type="InterPro" id="IPR050951">
    <property type="entry name" value="Retrovirus_Pol_polyprotein"/>
</dbReference>
<dbReference type="SUPFAM" id="SSF56672">
    <property type="entry name" value="DNA/RNA polymerases"/>
    <property type="match status" value="1"/>
</dbReference>
<dbReference type="CDD" id="cd09274">
    <property type="entry name" value="RNase_HI_RT_Ty3"/>
    <property type="match status" value="1"/>
</dbReference>
<feature type="compositionally biased region" description="Basic and acidic residues" evidence="7">
    <location>
        <begin position="189"/>
        <end position="200"/>
    </location>
</feature>
<keyword evidence="10" id="KW-1185">Reference proteome</keyword>
<dbReference type="Gene3D" id="3.10.20.370">
    <property type="match status" value="1"/>
</dbReference>
<dbReference type="Pfam" id="PF17917">
    <property type="entry name" value="RT_RNaseH"/>
    <property type="match status" value="1"/>
</dbReference>
<sequence>MAPKRATRSTRVPPVTPAPNATTTTVTEAQLQALINQGVAAAMAEAEASRVRNGYDSNGSVPRPAQAARACSYSEFLKCKPLDFKGTEGVVGLTRWFEKMEYTTTPEVAHAMPWAALKKMMTDKYCPRGEIKKIETEMWNLKVDKIEKYIGGLPDMILGSVKASKLKTMQEVIKFTTELMEDKTHAYAERQAERKRKYDDLPQNNPNQQQQNRRQNTGQAYAAGNGDRKPYEGSKPLCSKCNCHHEAARAPYRLAPSEMKELSEQLKELSDKGFIRPSSSPWGAPVLFVKKKDGSFRMCIDYRELNKLTVKITVKNRYPLPRIDDLFDQLQGSSVYSKIDLRSGYHQLRVREEDISKTAFRTRYGHYEFQVMPFGLTNAPAVFMDLMNRVCKPYLDKFVIVFIDDILIYSKNKQEHEEHLKLILELLKKEELYAKFSKCEFWIPKVQFLGHVIDSKGIHVDPAKIESVKDWTSPKTPTEIRQFLGLAGYYRRFIEGFSKIAKPMTKLTQKKVKFEWSDKQEAAFQLLKQKLCSAPILALPEGSEDFIVYCDASIKGLGAVLMQREKVISYASRQLKIHEKNYTTHDLELGAVVFTLKIWRHYLYGTKCTVFTDPKSLQRILDQKELNMRQRRWLELLSDYDCDIRYHPGKANVVADALSRKERDPLLRVRTLVMTINLDLPKQILNAQIEAQKPENIKNEDVGGMLVENAKYPEAIMYSLEVYGL</sequence>
<evidence type="ECO:0000256" key="7">
    <source>
        <dbReference type="SAM" id="MobiDB-lite"/>
    </source>
</evidence>
<dbReference type="GO" id="GO:0003964">
    <property type="term" value="F:RNA-directed DNA polymerase activity"/>
    <property type="evidence" value="ECO:0007669"/>
    <property type="project" value="UniProtKB-KW"/>
</dbReference>
<evidence type="ECO:0000256" key="3">
    <source>
        <dbReference type="ARBA" id="ARBA00022722"/>
    </source>
</evidence>
<keyword evidence="5" id="KW-0378">Hydrolase</keyword>
<accession>A0ABQ5BE77</accession>
<evidence type="ECO:0000256" key="2">
    <source>
        <dbReference type="ARBA" id="ARBA00022695"/>
    </source>
</evidence>
<keyword evidence="2" id="KW-0548">Nucleotidyltransferase</keyword>
<keyword evidence="4" id="KW-0255">Endonuclease</keyword>